<proteinExistence type="predicted"/>
<dbReference type="Gramene" id="PGSC0003DMT400091756">
    <property type="protein sequence ID" value="PGSC0003DMT400091756"/>
    <property type="gene ID" value="PGSC0003DMG400041327"/>
</dbReference>
<dbReference type="AlphaFoldDB" id="M1DNB9"/>
<keyword evidence="3" id="KW-1185">Reference proteome</keyword>
<organism evidence="2 3">
    <name type="scientific">Solanum tuberosum</name>
    <name type="common">Potato</name>
    <dbReference type="NCBI Taxonomy" id="4113"/>
    <lineage>
        <taxon>Eukaryota</taxon>
        <taxon>Viridiplantae</taxon>
        <taxon>Streptophyta</taxon>
        <taxon>Embryophyta</taxon>
        <taxon>Tracheophyta</taxon>
        <taxon>Spermatophyta</taxon>
        <taxon>Magnoliopsida</taxon>
        <taxon>eudicotyledons</taxon>
        <taxon>Gunneridae</taxon>
        <taxon>Pentapetalae</taxon>
        <taxon>asterids</taxon>
        <taxon>lamiids</taxon>
        <taxon>Solanales</taxon>
        <taxon>Solanaceae</taxon>
        <taxon>Solanoideae</taxon>
        <taxon>Solaneae</taxon>
        <taxon>Solanum</taxon>
    </lineage>
</organism>
<dbReference type="HOGENOM" id="CLU_055921_2_0_1"/>
<evidence type="ECO:0000313" key="2">
    <source>
        <dbReference type="EnsemblPlants" id="PGSC0003DMT400091756"/>
    </source>
</evidence>
<feature type="region of interest" description="Disordered" evidence="1">
    <location>
        <begin position="51"/>
        <end position="73"/>
    </location>
</feature>
<protein>
    <submittedName>
        <fullName evidence="2">Uncharacterized protein</fullName>
    </submittedName>
</protein>
<sequence>MLYRGNKKDFFLPGLITALCKWVGVPLFDTDEVLPMHPPLHPILVRVGSTSRSKRRRMGRANSSKAVGVRTMRSHSQVHESSTVLEVEKLSRELCQERRKGLERDRLMVRIWKTVRTIFNCVAPGQELPHVEKGDFQLFTFMDEAVTDLISPEVLDSDVDTTQS</sequence>
<name>M1DNB9_SOLTU</name>
<dbReference type="EnsemblPlants" id="PGSC0003DMT400091756">
    <property type="protein sequence ID" value="PGSC0003DMT400091756"/>
    <property type="gene ID" value="PGSC0003DMG400041327"/>
</dbReference>
<dbReference type="InParanoid" id="M1DNB9"/>
<accession>M1DNB9</accession>
<evidence type="ECO:0000313" key="3">
    <source>
        <dbReference type="Proteomes" id="UP000011115"/>
    </source>
</evidence>
<evidence type="ECO:0000256" key="1">
    <source>
        <dbReference type="SAM" id="MobiDB-lite"/>
    </source>
</evidence>
<dbReference type="PaxDb" id="4113-PGSC0003DMT400091756"/>
<dbReference type="Proteomes" id="UP000011115">
    <property type="component" value="Unassembled WGS sequence"/>
</dbReference>
<reference evidence="2" key="2">
    <citation type="submission" date="2015-06" db="UniProtKB">
        <authorList>
            <consortium name="EnsemblPlants"/>
        </authorList>
    </citation>
    <scope>IDENTIFICATION</scope>
    <source>
        <strain evidence="2">DM1-3 516 R44</strain>
    </source>
</reference>
<reference evidence="3" key="1">
    <citation type="journal article" date="2011" name="Nature">
        <title>Genome sequence and analysis of the tuber crop potato.</title>
        <authorList>
            <consortium name="The Potato Genome Sequencing Consortium"/>
        </authorList>
    </citation>
    <scope>NUCLEOTIDE SEQUENCE [LARGE SCALE GENOMIC DNA]</scope>
    <source>
        <strain evidence="3">cv. DM1-3 516 R44</strain>
    </source>
</reference>